<accession>A0A0T7FX60</accession>
<protein>
    <submittedName>
        <fullName evidence="2">2-aminoethylphosphonate ABC transport system, 1-aminoethylphosphonate-binding protein component</fullName>
    </submittedName>
</protein>
<keyword evidence="1" id="KW-0732">Signal</keyword>
<reference evidence="2 3" key="1">
    <citation type="submission" date="2014-08" db="EMBL/GenBank/DDBJ databases">
        <authorList>
            <person name="Chen Y.-H."/>
        </authorList>
    </citation>
    <scope>NUCLEOTIDE SEQUENCE [LARGE SCALE GENOMIC DNA]</scope>
</reference>
<name>A0A0T7FX60_NEOGA</name>
<dbReference type="EMBL" id="CCRH01000017">
    <property type="protein sequence ID" value="CDZ39616.1"/>
    <property type="molecule type" value="Genomic_DNA"/>
</dbReference>
<proteinExistence type="predicted"/>
<dbReference type="OrthoDB" id="7374867at2"/>
<sequence length="361" mass="39160">MSGTSRTKGGEIMKHAITYVAGLVPAFLLAAGLAGAAEMTAGEKQLYDAAKKEGSVTWYVSQTTTEFADGMCGLFKKKYAGVECNVVRASGQVIFQRLVQELQAKAVQGDLMSTNDDGQMAQLKEQGALAQFAPENLKDMVPELRSLADKENYWITSGVSPLVIAYNTKLVTEAEAPKNWTDLADPKWKGQVAIGHPSFSGSVGLWTVLMNDLYGWDFFKNIEKNKPQIGRSVADGHNLVASGERKVALAPLPLILSDSMLKKVPIGVVYPTDGALLPPSATAILKDAPHPNAARLFENFLLGPEIAEYFAKDYRYPLRAGVPLAEGMRPLSSYKTKSIATADGIKKLPEVQEKFRDTFGI</sequence>
<organism evidence="2 3">
    <name type="scientific">Neorhizobium galegae bv. officinalis</name>
    <dbReference type="NCBI Taxonomy" id="323656"/>
    <lineage>
        <taxon>Bacteria</taxon>
        <taxon>Pseudomonadati</taxon>
        <taxon>Pseudomonadota</taxon>
        <taxon>Alphaproteobacteria</taxon>
        <taxon>Hyphomicrobiales</taxon>
        <taxon>Rhizobiaceae</taxon>
        <taxon>Rhizobium/Agrobacterium group</taxon>
        <taxon>Neorhizobium</taxon>
    </lineage>
</organism>
<dbReference type="Gene3D" id="3.40.190.10">
    <property type="entry name" value="Periplasmic binding protein-like II"/>
    <property type="match status" value="2"/>
</dbReference>
<evidence type="ECO:0000313" key="3">
    <source>
        <dbReference type="Proteomes" id="UP000046176"/>
    </source>
</evidence>
<dbReference type="PIRSF" id="PIRSF002825">
    <property type="entry name" value="CfbpA"/>
    <property type="match status" value="1"/>
</dbReference>
<dbReference type="Proteomes" id="UP000046176">
    <property type="component" value="Unassembled WGS sequence"/>
</dbReference>
<dbReference type="SUPFAM" id="SSF53850">
    <property type="entry name" value="Periplasmic binding protein-like II"/>
    <property type="match status" value="1"/>
</dbReference>
<dbReference type="InterPro" id="IPR026045">
    <property type="entry name" value="Ferric-bd"/>
</dbReference>
<dbReference type="Pfam" id="PF13343">
    <property type="entry name" value="SBP_bac_6"/>
    <property type="match status" value="1"/>
</dbReference>
<dbReference type="AlphaFoldDB" id="A0A0T7FX60"/>
<gene>
    <name evidence="2" type="ORF">NGAL_HAMBI1145_49620</name>
</gene>
<dbReference type="PANTHER" id="PTHR30006">
    <property type="entry name" value="THIAMINE-BINDING PERIPLASMIC PROTEIN-RELATED"/>
    <property type="match status" value="1"/>
</dbReference>
<evidence type="ECO:0000313" key="2">
    <source>
        <dbReference type="EMBL" id="CDZ39616.1"/>
    </source>
</evidence>
<evidence type="ECO:0000256" key="1">
    <source>
        <dbReference type="ARBA" id="ARBA00022729"/>
    </source>
</evidence>